<dbReference type="EMBL" id="JH712785">
    <property type="protein sequence ID" value="EFO15254.1"/>
    <property type="molecule type" value="Genomic_DNA"/>
</dbReference>
<name>A0A1S0TK79_LOALO</name>
<dbReference type="GeneID" id="9950729"/>
<reference evidence="1" key="1">
    <citation type="submission" date="2012-04" db="EMBL/GenBank/DDBJ databases">
        <title>The Genome Sequence of Loa loa.</title>
        <authorList>
            <consortium name="The Broad Institute Genome Sequencing Platform"/>
            <consortium name="Broad Institute Genome Sequencing Center for Infectious Disease"/>
            <person name="Nutman T.B."/>
            <person name="Fink D.L."/>
            <person name="Russ C."/>
            <person name="Young S."/>
            <person name="Zeng Q."/>
            <person name="Gargeya S."/>
            <person name="Alvarado L."/>
            <person name="Berlin A."/>
            <person name="Chapman S.B."/>
            <person name="Chen Z."/>
            <person name="Freedman E."/>
            <person name="Gellesch M."/>
            <person name="Goldberg J."/>
            <person name="Griggs A."/>
            <person name="Gujja S."/>
            <person name="Heilman E.R."/>
            <person name="Heiman D."/>
            <person name="Howarth C."/>
            <person name="Mehta T."/>
            <person name="Neiman D."/>
            <person name="Pearson M."/>
            <person name="Roberts A."/>
            <person name="Saif S."/>
            <person name="Shea T."/>
            <person name="Shenoy N."/>
            <person name="Sisk P."/>
            <person name="Stolte C."/>
            <person name="Sykes S."/>
            <person name="White J."/>
            <person name="Yandava C."/>
            <person name="Haas B."/>
            <person name="Henn M.R."/>
            <person name="Nusbaum C."/>
            <person name="Birren B."/>
        </authorList>
    </citation>
    <scope>NUCLEOTIDE SEQUENCE [LARGE SCALE GENOMIC DNA]</scope>
</reference>
<proteinExistence type="predicted"/>
<sequence length="117" mass="13371">MYLANSKDIVVCCPMVADMRRCRCLWYNGIIVYGVDSEMSVLCCPSLAYIVFNALFLQDFIIPYIGLTTGLEVLYKISTFAHKFSTAFRQLHINKIFTEYIVRWACFIDTASGNKGQ</sequence>
<organism evidence="1">
    <name type="scientific">Loa loa</name>
    <name type="common">Eye worm</name>
    <name type="synonym">Filaria loa</name>
    <dbReference type="NCBI Taxonomy" id="7209"/>
    <lineage>
        <taxon>Eukaryota</taxon>
        <taxon>Metazoa</taxon>
        <taxon>Ecdysozoa</taxon>
        <taxon>Nematoda</taxon>
        <taxon>Chromadorea</taxon>
        <taxon>Rhabditida</taxon>
        <taxon>Spirurina</taxon>
        <taxon>Spiruromorpha</taxon>
        <taxon>Filarioidea</taxon>
        <taxon>Onchocercidae</taxon>
        <taxon>Loa</taxon>
    </lineage>
</organism>
<protein>
    <submittedName>
        <fullName evidence="1">Uncharacterized protein</fullName>
    </submittedName>
</protein>
<gene>
    <name evidence="1" type="ORF">LOAG_13258</name>
</gene>
<dbReference type="KEGG" id="loa:LOAG_13258"/>
<dbReference type="CTD" id="9950729"/>
<evidence type="ECO:0000313" key="1">
    <source>
        <dbReference type="EMBL" id="EFO15254.1"/>
    </source>
</evidence>
<dbReference type="InParanoid" id="A0A1S0TK79"/>
<dbReference type="RefSeq" id="XP_003148815.1">
    <property type="nucleotide sequence ID" value="XM_003148767.1"/>
</dbReference>
<dbReference type="AlphaFoldDB" id="A0A1S0TK79"/>
<accession>A0A1S0TK79</accession>